<dbReference type="SUPFAM" id="SSF54909">
    <property type="entry name" value="Dimeric alpha+beta barrel"/>
    <property type="match status" value="1"/>
</dbReference>
<dbReference type="PROSITE" id="PS51502">
    <property type="entry name" value="S_R_A_B_BARREL"/>
    <property type="match status" value="1"/>
</dbReference>
<evidence type="ECO:0000313" key="2">
    <source>
        <dbReference type="EMBL" id="MDL5159705.1"/>
    </source>
</evidence>
<gene>
    <name evidence="2" type="ORF">QRT03_27315</name>
</gene>
<evidence type="ECO:0000313" key="3">
    <source>
        <dbReference type="Proteomes" id="UP001231924"/>
    </source>
</evidence>
<dbReference type="Proteomes" id="UP001231924">
    <property type="component" value="Unassembled WGS sequence"/>
</dbReference>
<organism evidence="2 3">
    <name type="scientific">Actinomycetospora termitidis</name>
    <dbReference type="NCBI Taxonomy" id="3053470"/>
    <lineage>
        <taxon>Bacteria</taxon>
        <taxon>Bacillati</taxon>
        <taxon>Actinomycetota</taxon>
        <taxon>Actinomycetes</taxon>
        <taxon>Pseudonocardiales</taxon>
        <taxon>Pseudonocardiaceae</taxon>
        <taxon>Actinomycetospora</taxon>
    </lineage>
</organism>
<keyword evidence="3" id="KW-1185">Reference proteome</keyword>
<name>A0ABT7MGA8_9PSEU</name>
<protein>
    <submittedName>
        <fullName evidence="2">Dabb family protein</fullName>
    </submittedName>
</protein>
<dbReference type="EMBL" id="JASVWF010000008">
    <property type="protein sequence ID" value="MDL5159705.1"/>
    <property type="molecule type" value="Genomic_DNA"/>
</dbReference>
<accession>A0ABT7MGA8</accession>
<dbReference type="Gene3D" id="3.30.70.100">
    <property type="match status" value="1"/>
</dbReference>
<dbReference type="InterPro" id="IPR013097">
    <property type="entry name" value="Dabb"/>
</dbReference>
<evidence type="ECO:0000259" key="1">
    <source>
        <dbReference type="PROSITE" id="PS51502"/>
    </source>
</evidence>
<dbReference type="SMART" id="SM00886">
    <property type="entry name" value="Dabb"/>
    <property type="match status" value="1"/>
</dbReference>
<proteinExistence type="predicted"/>
<reference evidence="2 3" key="1">
    <citation type="submission" date="2023-06" db="EMBL/GenBank/DDBJ databases">
        <title>Actinomycetospora Odt1-22.</title>
        <authorList>
            <person name="Supong K."/>
        </authorList>
    </citation>
    <scope>NUCLEOTIDE SEQUENCE [LARGE SCALE GENOMIC DNA]</scope>
    <source>
        <strain evidence="2 3">Odt1-22</strain>
    </source>
</reference>
<comment type="caution">
    <text evidence="2">The sequence shown here is derived from an EMBL/GenBank/DDBJ whole genome shotgun (WGS) entry which is preliminary data.</text>
</comment>
<dbReference type="InterPro" id="IPR011008">
    <property type="entry name" value="Dimeric_a/b-barrel"/>
</dbReference>
<dbReference type="Pfam" id="PF07876">
    <property type="entry name" value="Dabb"/>
    <property type="match status" value="1"/>
</dbReference>
<dbReference type="RefSeq" id="WP_286056312.1">
    <property type="nucleotide sequence ID" value="NZ_JASVWF010000008.1"/>
</dbReference>
<feature type="domain" description="Stress-response A/B barrel" evidence="1">
    <location>
        <begin position="13"/>
        <end position="107"/>
    </location>
</feature>
<sequence length="107" mass="11661">MNGNSHDGGLEVLIHCLTLRFTTSASDADVAAFARAVERLPGQVGVPMTTRHGVDLGERPTNGDYAVVSEFRNAEDFRTYLGHPAHRALPANHVESMLSVQFVLEDE</sequence>